<dbReference type="EMBL" id="JAJAGQ010000016">
    <property type="protein sequence ID" value="KAJ8540002.1"/>
    <property type="molecule type" value="Genomic_DNA"/>
</dbReference>
<gene>
    <name evidence="2" type="ORF">K7X08_026391</name>
</gene>
<dbReference type="AlphaFoldDB" id="A0A9Q1LLP1"/>
<dbReference type="PANTHER" id="PTHR33386">
    <property type="entry name" value="OS02G0740600 PROTEIN"/>
    <property type="match status" value="1"/>
</dbReference>
<evidence type="ECO:0000313" key="2">
    <source>
        <dbReference type="EMBL" id="KAJ8540002.1"/>
    </source>
</evidence>
<sequence>MSWSLLLSSFHTSPKILLSLPIKILEQPHQFPPPISDSSFFISRMGSNGNSWADQWGSQNDDVDEDYRSKGKTSGGKKMEKVTAVASTSFNKAKSMAVVGADKAKFAAVVGAKKVKGGTSFGFKWIKEKCQKGNSTK</sequence>
<evidence type="ECO:0000256" key="1">
    <source>
        <dbReference type="SAM" id="MobiDB-lite"/>
    </source>
</evidence>
<protein>
    <submittedName>
        <fullName evidence="2">Uncharacterized protein</fullName>
    </submittedName>
</protein>
<name>A0A9Q1LLP1_9SOLA</name>
<dbReference type="PANTHER" id="PTHR33386:SF13">
    <property type="entry name" value="EXPRESSED PROTEIN"/>
    <property type="match status" value="1"/>
</dbReference>
<comment type="caution">
    <text evidence="2">The sequence shown here is derived from an EMBL/GenBank/DDBJ whole genome shotgun (WGS) entry which is preliminary data.</text>
</comment>
<accession>A0A9Q1LLP1</accession>
<organism evidence="2 3">
    <name type="scientific">Anisodus acutangulus</name>
    <dbReference type="NCBI Taxonomy" id="402998"/>
    <lineage>
        <taxon>Eukaryota</taxon>
        <taxon>Viridiplantae</taxon>
        <taxon>Streptophyta</taxon>
        <taxon>Embryophyta</taxon>
        <taxon>Tracheophyta</taxon>
        <taxon>Spermatophyta</taxon>
        <taxon>Magnoliopsida</taxon>
        <taxon>eudicotyledons</taxon>
        <taxon>Gunneridae</taxon>
        <taxon>Pentapetalae</taxon>
        <taxon>asterids</taxon>
        <taxon>lamiids</taxon>
        <taxon>Solanales</taxon>
        <taxon>Solanaceae</taxon>
        <taxon>Solanoideae</taxon>
        <taxon>Hyoscyameae</taxon>
        <taxon>Anisodus</taxon>
    </lineage>
</organism>
<dbReference type="Proteomes" id="UP001152561">
    <property type="component" value="Unassembled WGS sequence"/>
</dbReference>
<reference evidence="3" key="1">
    <citation type="journal article" date="2023" name="Proc. Natl. Acad. Sci. U.S.A.">
        <title>Genomic and structural basis for evolution of tropane alkaloid biosynthesis.</title>
        <authorList>
            <person name="Wanga Y.-J."/>
            <person name="Taina T."/>
            <person name="Yua J.-Y."/>
            <person name="Lia J."/>
            <person name="Xua B."/>
            <person name="Chenc J."/>
            <person name="D'Auriad J.C."/>
            <person name="Huanga J.-P."/>
            <person name="Huanga S.-X."/>
        </authorList>
    </citation>
    <scope>NUCLEOTIDE SEQUENCE [LARGE SCALE GENOMIC DNA]</scope>
    <source>
        <strain evidence="3">cv. KIB-2019</strain>
    </source>
</reference>
<keyword evidence="3" id="KW-1185">Reference proteome</keyword>
<feature type="region of interest" description="Disordered" evidence="1">
    <location>
        <begin position="52"/>
        <end position="78"/>
    </location>
</feature>
<proteinExistence type="predicted"/>
<evidence type="ECO:0000313" key="3">
    <source>
        <dbReference type="Proteomes" id="UP001152561"/>
    </source>
</evidence>